<evidence type="ECO:0000313" key="2">
    <source>
        <dbReference type="Proteomes" id="UP000509122"/>
    </source>
</evidence>
<name>A0A859IAG2_9MOLU</name>
<sequence>MTMKSLINFNQFKKKIFLILFFLLFFNFIYNKKNFVMAMETKQNSNSKSVIHFNLDDELQESEIFQFNNAFSDMDVLNKTLKKFKIKLNNELNINSLREIKEKFNGFRINFFIKLNFLWYIYSNNENHAHILYTNYASDVDNIGNLVLIPSFQRNHYISLNEKIKLIGDTFMIQNNDRIEIYRNSFDTKNQRENTLEYLNPIYSDNLFQIFLDFDIKEEHDGLYMYFDLYKHGFTELNNYCFKIDFSLDRKIDFIKNIN</sequence>
<dbReference type="Proteomes" id="UP000509122">
    <property type="component" value="Chromosome"/>
</dbReference>
<dbReference type="AlphaFoldDB" id="A0A859IAG2"/>
<evidence type="ECO:0000313" key="1">
    <source>
        <dbReference type="EMBL" id="QKX95578.1"/>
    </source>
</evidence>
<organism evidence="1 2">
    <name type="scientific">Rapeseed phyllody phytoplasma</name>
    <dbReference type="NCBI Taxonomy" id="2490543"/>
    <lineage>
        <taxon>Bacteria</taxon>
        <taxon>Bacillati</taxon>
        <taxon>Mycoplasmatota</taxon>
        <taxon>Mollicutes</taxon>
        <taxon>Acholeplasmatales</taxon>
        <taxon>Acholeplasmataceae</taxon>
        <taxon>Candidatus Phytoplasma</taxon>
        <taxon>16SrI (Aster yellows group)</taxon>
    </lineage>
</organism>
<reference evidence="1 2" key="1">
    <citation type="submission" date="2020-06" db="EMBL/GenBank/DDBJ databases">
        <title>Complete genome sequence of Candidatus Phytoplasma asteris RP166.</title>
        <authorList>
            <person name="Cho S.-T."/>
            <person name="Zwolinska A."/>
            <person name="Huang W."/>
            <person name="Wouters R."/>
            <person name="Hogenhout S.A."/>
            <person name="Kuo C.-H."/>
        </authorList>
    </citation>
    <scope>NUCLEOTIDE SEQUENCE [LARGE SCALE GENOMIC DNA]</scope>
    <source>
        <strain evidence="1">RP166</strain>
    </source>
</reference>
<accession>A0A859IAG2</accession>
<proteinExistence type="predicted"/>
<dbReference type="EMBL" id="CP055264">
    <property type="protein sequence ID" value="QKX95578.1"/>
    <property type="molecule type" value="Genomic_DNA"/>
</dbReference>
<protein>
    <submittedName>
        <fullName evidence="1">Putative secreted protein, SAP43-like</fullName>
    </submittedName>
</protein>
<dbReference type="KEGG" id="rphy:RP166_6110"/>
<gene>
    <name evidence="1" type="ORF">RP166_6110</name>
</gene>